<dbReference type="EMBL" id="CP141615">
    <property type="protein sequence ID" value="WRP17249.1"/>
    <property type="molecule type" value="Genomic_DNA"/>
</dbReference>
<evidence type="ECO:0000259" key="5">
    <source>
        <dbReference type="PROSITE" id="PS50893"/>
    </source>
</evidence>
<reference evidence="6 7" key="1">
    <citation type="journal article" date="2024" name="Front. Microbiol.">
        <title>Novel thermophilic genera Geochorda gen. nov. and Carboxydochorda gen. nov. from the deep terrestrial subsurface reveal the ecophysiological diversity in the class Limnochordia.</title>
        <authorList>
            <person name="Karnachuk O.V."/>
            <person name="Lukina A.P."/>
            <person name="Avakyan M.R."/>
            <person name="Kadnikov V.V."/>
            <person name="Begmatov S."/>
            <person name="Beletsky A.V."/>
            <person name="Vlasova K.G."/>
            <person name="Novikov A.A."/>
            <person name="Shcherbakova V.A."/>
            <person name="Mardanov A.V."/>
            <person name="Ravin N.V."/>
        </authorList>
    </citation>
    <scope>NUCLEOTIDE SEQUENCE [LARGE SCALE GENOMIC DNA]</scope>
    <source>
        <strain evidence="6 7">L945</strain>
    </source>
</reference>
<keyword evidence="3 6" id="KW-0067">ATP-binding</keyword>
<evidence type="ECO:0000256" key="1">
    <source>
        <dbReference type="ARBA" id="ARBA00022448"/>
    </source>
</evidence>
<dbReference type="InterPro" id="IPR003439">
    <property type="entry name" value="ABC_transporter-like_ATP-bd"/>
</dbReference>
<keyword evidence="1" id="KW-0813">Transport</keyword>
<dbReference type="Pfam" id="PF00005">
    <property type="entry name" value="ABC_tran"/>
    <property type="match status" value="1"/>
</dbReference>
<keyword evidence="7" id="KW-1185">Reference proteome</keyword>
<keyword evidence="4" id="KW-1278">Translocase</keyword>
<sequence length="253" mass="27090">MLRLEGIWHRYGAIEALRGVSLEWGPGLTMVLGPNGSGKTTLLRIAAGLVAPLGGRVLLQGRPLARQTGWQRGRLIAYVPQDGPLPEGMTVYQVVMLGRLPHLGWLGAEGQEDVRAVQEAMHLASVEALRDRPVQELSGGERQRVRIARALSTRAPVLLLDEPESHLDLSHQSALAGILRRQAVEGHTVVMVVHDPNLAALADRVIVLAGGRVVADGPPAHVLVDRVMAAIYGDGFRIVQAHDGLRAVVPSAG</sequence>
<keyword evidence="2" id="KW-0547">Nucleotide-binding</keyword>
<accession>A0ABZ1BX37</accession>
<name>A0ABZ1BX37_9FIRM</name>
<dbReference type="PROSITE" id="PS50893">
    <property type="entry name" value="ABC_TRANSPORTER_2"/>
    <property type="match status" value="1"/>
</dbReference>
<dbReference type="CDD" id="cd03214">
    <property type="entry name" value="ABC_Iron-Siderophores_B12_Hemin"/>
    <property type="match status" value="1"/>
</dbReference>
<organism evidence="6 7">
    <name type="scientific">Carboxydichorda subterranea</name>
    <dbReference type="NCBI Taxonomy" id="3109565"/>
    <lineage>
        <taxon>Bacteria</taxon>
        <taxon>Bacillati</taxon>
        <taxon>Bacillota</taxon>
        <taxon>Limnochordia</taxon>
        <taxon>Limnochordales</taxon>
        <taxon>Geochordaceae</taxon>
        <taxon>Carboxydichorda</taxon>
    </lineage>
</organism>
<dbReference type="GO" id="GO:0005524">
    <property type="term" value="F:ATP binding"/>
    <property type="evidence" value="ECO:0007669"/>
    <property type="project" value="UniProtKB-KW"/>
</dbReference>
<dbReference type="Gene3D" id="3.40.50.300">
    <property type="entry name" value="P-loop containing nucleotide triphosphate hydrolases"/>
    <property type="match status" value="1"/>
</dbReference>
<dbReference type="RefSeq" id="WP_324716521.1">
    <property type="nucleotide sequence ID" value="NZ_CP141615.1"/>
</dbReference>
<proteinExistence type="predicted"/>
<evidence type="ECO:0000256" key="4">
    <source>
        <dbReference type="ARBA" id="ARBA00022967"/>
    </source>
</evidence>
<dbReference type="InterPro" id="IPR027417">
    <property type="entry name" value="P-loop_NTPase"/>
</dbReference>
<gene>
    <name evidence="6" type="ORF">U7230_14385</name>
</gene>
<dbReference type="PANTHER" id="PTHR42794">
    <property type="entry name" value="HEMIN IMPORT ATP-BINDING PROTEIN HMUV"/>
    <property type="match status" value="1"/>
</dbReference>
<evidence type="ECO:0000256" key="3">
    <source>
        <dbReference type="ARBA" id="ARBA00022840"/>
    </source>
</evidence>
<dbReference type="SMART" id="SM00382">
    <property type="entry name" value="AAA"/>
    <property type="match status" value="1"/>
</dbReference>
<feature type="domain" description="ABC transporter" evidence="5">
    <location>
        <begin position="2"/>
        <end position="235"/>
    </location>
</feature>
<dbReference type="InterPro" id="IPR003593">
    <property type="entry name" value="AAA+_ATPase"/>
</dbReference>
<dbReference type="SUPFAM" id="SSF52540">
    <property type="entry name" value="P-loop containing nucleoside triphosphate hydrolases"/>
    <property type="match status" value="1"/>
</dbReference>
<dbReference type="InterPro" id="IPR017871">
    <property type="entry name" value="ABC_transporter-like_CS"/>
</dbReference>
<dbReference type="PANTHER" id="PTHR42794:SF1">
    <property type="entry name" value="HEMIN IMPORT ATP-BINDING PROTEIN HMUV"/>
    <property type="match status" value="1"/>
</dbReference>
<evidence type="ECO:0000256" key="2">
    <source>
        <dbReference type="ARBA" id="ARBA00022741"/>
    </source>
</evidence>
<dbReference type="PROSITE" id="PS00211">
    <property type="entry name" value="ABC_TRANSPORTER_1"/>
    <property type="match status" value="1"/>
</dbReference>
<dbReference type="Proteomes" id="UP001332192">
    <property type="component" value="Chromosome"/>
</dbReference>
<evidence type="ECO:0000313" key="7">
    <source>
        <dbReference type="Proteomes" id="UP001332192"/>
    </source>
</evidence>
<protein>
    <submittedName>
        <fullName evidence="6">ABC transporter ATP-binding protein</fullName>
    </submittedName>
</protein>
<evidence type="ECO:0000313" key="6">
    <source>
        <dbReference type="EMBL" id="WRP17249.1"/>
    </source>
</evidence>